<name>A0AAD5NZX8_ACENE</name>
<comment type="caution">
    <text evidence="2">The sequence shown here is derived from an EMBL/GenBank/DDBJ whole genome shotgun (WGS) entry which is preliminary data.</text>
</comment>
<dbReference type="Proteomes" id="UP001064489">
    <property type="component" value="Chromosome 6"/>
</dbReference>
<keyword evidence="3" id="KW-1185">Reference proteome</keyword>
<feature type="compositionally biased region" description="Low complexity" evidence="1">
    <location>
        <begin position="64"/>
        <end position="74"/>
    </location>
</feature>
<proteinExistence type="predicted"/>
<feature type="compositionally biased region" description="Polar residues" evidence="1">
    <location>
        <begin position="75"/>
        <end position="86"/>
    </location>
</feature>
<dbReference type="AlphaFoldDB" id="A0AAD5NZX8"/>
<evidence type="ECO:0000313" key="3">
    <source>
        <dbReference type="Proteomes" id="UP001064489"/>
    </source>
</evidence>
<feature type="region of interest" description="Disordered" evidence="1">
    <location>
        <begin position="64"/>
        <end position="86"/>
    </location>
</feature>
<protein>
    <submittedName>
        <fullName evidence="2">Uncharacterized protein</fullName>
    </submittedName>
</protein>
<reference evidence="2" key="2">
    <citation type="submission" date="2023-02" db="EMBL/GenBank/DDBJ databases">
        <authorList>
            <person name="Swenson N.G."/>
            <person name="Wegrzyn J.L."/>
            <person name="Mcevoy S.L."/>
        </authorList>
    </citation>
    <scope>NUCLEOTIDE SEQUENCE</scope>
    <source>
        <strain evidence="2">91603</strain>
        <tissue evidence="2">Leaf</tissue>
    </source>
</reference>
<evidence type="ECO:0000256" key="1">
    <source>
        <dbReference type="SAM" id="MobiDB-lite"/>
    </source>
</evidence>
<sequence>METLNNNVEAMMVSQQRQQNEQVKVCQACGIFGHGADVCTSYRELYSKAEALAMYQWNQGRQRNNNNAYQQPRYDQNQSSGGSNYRTSPSVMYPVVLLRTAPLVSSSPSSVSPTANVGLYLGSSRPTDTPPLTPAKSRTSLLDKLSTPPTVCSSLSEMATRAFMVRSIPGQIQRQSPATSSMKPVDHSPAHQPLPYPWRLIHHPSHKVQECVFRQPYHYEEL</sequence>
<organism evidence="2 3">
    <name type="scientific">Acer negundo</name>
    <name type="common">Box elder</name>
    <dbReference type="NCBI Taxonomy" id="4023"/>
    <lineage>
        <taxon>Eukaryota</taxon>
        <taxon>Viridiplantae</taxon>
        <taxon>Streptophyta</taxon>
        <taxon>Embryophyta</taxon>
        <taxon>Tracheophyta</taxon>
        <taxon>Spermatophyta</taxon>
        <taxon>Magnoliopsida</taxon>
        <taxon>eudicotyledons</taxon>
        <taxon>Gunneridae</taxon>
        <taxon>Pentapetalae</taxon>
        <taxon>rosids</taxon>
        <taxon>malvids</taxon>
        <taxon>Sapindales</taxon>
        <taxon>Sapindaceae</taxon>
        <taxon>Hippocastanoideae</taxon>
        <taxon>Acereae</taxon>
        <taxon>Acer</taxon>
    </lineage>
</organism>
<gene>
    <name evidence="2" type="ORF">LWI28_019304</name>
</gene>
<dbReference type="EMBL" id="JAJSOW010000004">
    <property type="protein sequence ID" value="KAI9192182.1"/>
    <property type="molecule type" value="Genomic_DNA"/>
</dbReference>
<evidence type="ECO:0000313" key="2">
    <source>
        <dbReference type="EMBL" id="KAI9192182.1"/>
    </source>
</evidence>
<reference evidence="2" key="1">
    <citation type="journal article" date="2022" name="Plant J.">
        <title>Strategies of tolerance reflected in two North American maple genomes.</title>
        <authorList>
            <person name="McEvoy S.L."/>
            <person name="Sezen U.U."/>
            <person name="Trouern-Trend A."/>
            <person name="McMahon S.M."/>
            <person name="Schaberg P.G."/>
            <person name="Yang J."/>
            <person name="Wegrzyn J.L."/>
            <person name="Swenson N.G."/>
        </authorList>
    </citation>
    <scope>NUCLEOTIDE SEQUENCE</scope>
    <source>
        <strain evidence="2">91603</strain>
    </source>
</reference>
<accession>A0AAD5NZX8</accession>